<accession>A0ABU1THG8</accession>
<reference evidence="1 2" key="1">
    <citation type="submission" date="2023-07" db="EMBL/GenBank/DDBJ databases">
        <title>Sorghum-associated microbial communities from plants grown in Nebraska, USA.</title>
        <authorList>
            <person name="Schachtman D."/>
        </authorList>
    </citation>
    <scope>NUCLEOTIDE SEQUENCE [LARGE SCALE GENOMIC DNA]</scope>
    <source>
        <strain evidence="1 2">3262</strain>
    </source>
</reference>
<dbReference type="Proteomes" id="UP001247620">
    <property type="component" value="Unassembled WGS sequence"/>
</dbReference>
<proteinExistence type="predicted"/>
<name>A0ABU1THG8_9SPHI</name>
<comment type="caution">
    <text evidence="1">The sequence shown here is derived from an EMBL/GenBank/DDBJ whole genome shotgun (WGS) entry which is preliminary data.</text>
</comment>
<evidence type="ECO:0000313" key="2">
    <source>
        <dbReference type="Proteomes" id="UP001247620"/>
    </source>
</evidence>
<gene>
    <name evidence="1" type="ORF">J2W55_004643</name>
</gene>
<dbReference type="EMBL" id="JAVDUU010000004">
    <property type="protein sequence ID" value="MDR6944783.1"/>
    <property type="molecule type" value="Genomic_DNA"/>
</dbReference>
<organism evidence="1 2">
    <name type="scientific">Mucilaginibacter pocheonensis</name>
    <dbReference type="NCBI Taxonomy" id="398050"/>
    <lineage>
        <taxon>Bacteria</taxon>
        <taxon>Pseudomonadati</taxon>
        <taxon>Bacteroidota</taxon>
        <taxon>Sphingobacteriia</taxon>
        <taxon>Sphingobacteriales</taxon>
        <taxon>Sphingobacteriaceae</taxon>
        <taxon>Mucilaginibacter</taxon>
    </lineage>
</organism>
<protein>
    <submittedName>
        <fullName evidence="1">Uncharacterized protein</fullName>
    </submittedName>
</protein>
<keyword evidence="2" id="KW-1185">Reference proteome</keyword>
<evidence type="ECO:0000313" key="1">
    <source>
        <dbReference type="EMBL" id="MDR6944783.1"/>
    </source>
</evidence>
<sequence>MRFKINKQPPLSGGFILTSERAEIIFATIAKKTAAFFVLTKAN</sequence>